<dbReference type="InterPro" id="IPR001650">
    <property type="entry name" value="Helicase_C-like"/>
</dbReference>
<evidence type="ECO:0000256" key="1">
    <source>
        <dbReference type="ARBA" id="ARBA00022741"/>
    </source>
</evidence>
<evidence type="ECO:0000256" key="6">
    <source>
        <dbReference type="ARBA" id="ARBA00044535"/>
    </source>
</evidence>
<dbReference type="GO" id="GO:0003677">
    <property type="term" value="F:DNA binding"/>
    <property type="evidence" value="ECO:0007669"/>
    <property type="project" value="UniProtKB-KW"/>
</dbReference>
<evidence type="ECO:0000256" key="5">
    <source>
        <dbReference type="ARBA" id="ARBA00023125"/>
    </source>
</evidence>
<organism evidence="10 11">
    <name type="scientific">Apilactobacillus bombintestini</name>
    <dbReference type="NCBI Taxonomy" id="2419772"/>
    <lineage>
        <taxon>Bacteria</taxon>
        <taxon>Bacillati</taxon>
        <taxon>Bacillota</taxon>
        <taxon>Bacilli</taxon>
        <taxon>Lactobacillales</taxon>
        <taxon>Lactobacillaceae</taxon>
        <taxon>Apilactobacillus</taxon>
    </lineage>
</organism>
<feature type="domain" description="Helicase C-terminal" evidence="9">
    <location>
        <begin position="222"/>
        <end position="369"/>
    </location>
</feature>
<dbReference type="InterPro" id="IPR011545">
    <property type="entry name" value="DEAD/DEAH_box_helicase_dom"/>
</dbReference>
<evidence type="ECO:0000259" key="9">
    <source>
        <dbReference type="PROSITE" id="PS51194"/>
    </source>
</evidence>
<dbReference type="Gene3D" id="3.40.50.300">
    <property type="entry name" value="P-loop containing nucleotide triphosphate hydrolases"/>
    <property type="match status" value="2"/>
</dbReference>
<dbReference type="SMART" id="SM00487">
    <property type="entry name" value="DEXDc"/>
    <property type="match status" value="1"/>
</dbReference>
<proteinExistence type="predicted"/>
<feature type="domain" description="Helicase ATP-binding" evidence="8">
    <location>
        <begin position="28"/>
        <end position="195"/>
    </location>
</feature>
<dbReference type="GO" id="GO:0005524">
    <property type="term" value="F:ATP binding"/>
    <property type="evidence" value="ECO:0007669"/>
    <property type="project" value="UniProtKB-KW"/>
</dbReference>
<protein>
    <recommendedName>
        <fullName evidence="6">ATP-dependent DNA helicase RecQ</fullName>
    </recommendedName>
    <alternativeName>
        <fullName evidence="7">DNA 3'-5' helicase RecQ</fullName>
    </alternativeName>
</protein>
<keyword evidence="11" id="KW-1185">Reference proteome</keyword>
<dbReference type="PANTHER" id="PTHR13710:SF84">
    <property type="entry name" value="ATP-DEPENDENT DNA HELICASE RECS-RELATED"/>
    <property type="match status" value="1"/>
</dbReference>
<gene>
    <name evidence="10" type="ORF">D7I45_03225</name>
</gene>
<keyword evidence="1" id="KW-0547">Nucleotide-binding</keyword>
<accession>A0A387ARG3</accession>
<dbReference type="GO" id="GO:0006310">
    <property type="term" value="P:DNA recombination"/>
    <property type="evidence" value="ECO:0007669"/>
    <property type="project" value="InterPro"/>
</dbReference>
<evidence type="ECO:0000256" key="2">
    <source>
        <dbReference type="ARBA" id="ARBA00022801"/>
    </source>
</evidence>
<dbReference type="GO" id="GO:0016787">
    <property type="term" value="F:hydrolase activity"/>
    <property type="evidence" value="ECO:0007669"/>
    <property type="project" value="UniProtKB-KW"/>
</dbReference>
<dbReference type="CDD" id="cd17920">
    <property type="entry name" value="DEXHc_RecQ"/>
    <property type="match status" value="1"/>
</dbReference>
<evidence type="ECO:0000313" key="10">
    <source>
        <dbReference type="EMBL" id="AYF92553.1"/>
    </source>
</evidence>
<sequence>MLSDTQLKEKLKHWFGFNDFRPGQKKVIQSLLNAKDTLAVLPTGTGKTLIYQYFGKTNNKMVLIVSPLISLMQDQVDRMRYLGEKNTIALTSSLNWMEKRQVINSLSSYKYVYVSPEMLSNVDVLNALRKCSIGLMVIDEAHCINQWGPDFRPEYLNLKNIISKLGHPLMLLLTATASNRVIDDIKEKLALPQVHTIKYSTNRPNILLSVEKFMDMTDKNERLLSLVEKLTKPGIIYFSSKKVADATQEWLSSKTNFRIEVYHADLDTDTRYRIQHQFMDDQIDIICATSAFGMGIDKNNIRFVIHYHVPSNLESYVQEMGRAGRDGEKSVSIILYKENDEILQRNFVDETIPTDQMIDFFYKHAKQLKNNQMDEKSELIDYYLENGYSATDTINLFSERKISQFRALRAMIGYVKTDDCRRKYLLKYFNEDYNNHNENCCDGLNTQLNLQDNGLLKGINPYKNHKNNKKWQDIVKTLFYNN</sequence>
<dbReference type="SMART" id="SM00490">
    <property type="entry name" value="HELICc"/>
    <property type="match status" value="1"/>
</dbReference>
<dbReference type="PROSITE" id="PS51192">
    <property type="entry name" value="HELICASE_ATP_BIND_1"/>
    <property type="match status" value="1"/>
</dbReference>
<keyword evidence="3 10" id="KW-0347">Helicase</keyword>
<dbReference type="GO" id="GO:0005737">
    <property type="term" value="C:cytoplasm"/>
    <property type="evidence" value="ECO:0007669"/>
    <property type="project" value="TreeGrafter"/>
</dbReference>
<dbReference type="InterPro" id="IPR032284">
    <property type="entry name" value="RecQ_Zn-bd"/>
</dbReference>
<dbReference type="Pfam" id="PF16124">
    <property type="entry name" value="RecQ_Zn_bind"/>
    <property type="match status" value="1"/>
</dbReference>
<dbReference type="InterPro" id="IPR027417">
    <property type="entry name" value="P-loop_NTPase"/>
</dbReference>
<dbReference type="EMBL" id="CP032626">
    <property type="protein sequence ID" value="AYF92553.1"/>
    <property type="molecule type" value="Genomic_DNA"/>
</dbReference>
<dbReference type="InterPro" id="IPR004589">
    <property type="entry name" value="DNA_helicase_ATP-dep_RecQ"/>
</dbReference>
<dbReference type="Proteomes" id="UP000272003">
    <property type="component" value="Chromosome"/>
</dbReference>
<dbReference type="NCBIfam" id="TIGR00614">
    <property type="entry name" value="recQ_fam"/>
    <property type="match status" value="1"/>
</dbReference>
<dbReference type="GO" id="GO:0030894">
    <property type="term" value="C:replisome"/>
    <property type="evidence" value="ECO:0007669"/>
    <property type="project" value="TreeGrafter"/>
</dbReference>
<dbReference type="PROSITE" id="PS00690">
    <property type="entry name" value="DEAH_ATP_HELICASE"/>
    <property type="match status" value="1"/>
</dbReference>
<reference evidence="10 11" key="1">
    <citation type="submission" date="2018-09" db="EMBL/GenBank/DDBJ databases">
        <title>Genome sequencing of strain BHWM-4.</title>
        <authorList>
            <person name="Heo J."/>
            <person name="Kim S.-J."/>
            <person name="Kwon S.-W."/>
        </authorList>
    </citation>
    <scope>NUCLEOTIDE SEQUENCE [LARGE SCALE GENOMIC DNA]</scope>
    <source>
        <strain evidence="10 11">BHWM-4</strain>
    </source>
</reference>
<dbReference type="SUPFAM" id="SSF52540">
    <property type="entry name" value="P-loop containing nucleoside triphosphate hydrolases"/>
    <property type="match status" value="1"/>
</dbReference>
<evidence type="ECO:0000259" key="8">
    <source>
        <dbReference type="PROSITE" id="PS51192"/>
    </source>
</evidence>
<name>A0A387ARG3_9LACO</name>
<keyword evidence="5" id="KW-0238">DNA-binding</keyword>
<dbReference type="GO" id="GO:0009378">
    <property type="term" value="F:four-way junction helicase activity"/>
    <property type="evidence" value="ECO:0007669"/>
    <property type="project" value="TreeGrafter"/>
</dbReference>
<dbReference type="PANTHER" id="PTHR13710">
    <property type="entry name" value="DNA HELICASE RECQ FAMILY MEMBER"/>
    <property type="match status" value="1"/>
</dbReference>
<dbReference type="InterPro" id="IPR014001">
    <property type="entry name" value="Helicase_ATP-bd"/>
</dbReference>
<dbReference type="InterPro" id="IPR002464">
    <property type="entry name" value="DNA/RNA_helicase_DEAH_CS"/>
</dbReference>
<keyword evidence="2" id="KW-0378">Hydrolase</keyword>
<dbReference type="PROSITE" id="PS51194">
    <property type="entry name" value="HELICASE_CTER"/>
    <property type="match status" value="1"/>
</dbReference>
<evidence type="ECO:0000256" key="3">
    <source>
        <dbReference type="ARBA" id="ARBA00022806"/>
    </source>
</evidence>
<dbReference type="GO" id="GO:0043590">
    <property type="term" value="C:bacterial nucleoid"/>
    <property type="evidence" value="ECO:0007669"/>
    <property type="project" value="TreeGrafter"/>
</dbReference>
<dbReference type="Pfam" id="PF00271">
    <property type="entry name" value="Helicase_C"/>
    <property type="match status" value="1"/>
</dbReference>
<evidence type="ECO:0000256" key="7">
    <source>
        <dbReference type="ARBA" id="ARBA00044550"/>
    </source>
</evidence>
<dbReference type="GO" id="GO:0043138">
    <property type="term" value="F:3'-5' DNA helicase activity"/>
    <property type="evidence" value="ECO:0007669"/>
    <property type="project" value="TreeGrafter"/>
</dbReference>
<dbReference type="OrthoDB" id="9763310at2"/>
<dbReference type="AlphaFoldDB" id="A0A387ARG3"/>
<dbReference type="RefSeq" id="WP_120784321.1">
    <property type="nucleotide sequence ID" value="NZ_CP032626.1"/>
</dbReference>
<dbReference type="KEGG" id="abom:D7I45_03225"/>
<evidence type="ECO:0000313" key="11">
    <source>
        <dbReference type="Proteomes" id="UP000272003"/>
    </source>
</evidence>
<keyword evidence="4" id="KW-0067">ATP-binding</keyword>
<dbReference type="GO" id="GO:0006281">
    <property type="term" value="P:DNA repair"/>
    <property type="evidence" value="ECO:0007669"/>
    <property type="project" value="TreeGrafter"/>
</dbReference>
<evidence type="ECO:0000256" key="4">
    <source>
        <dbReference type="ARBA" id="ARBA00022840"/>
    </source>
</evidence>
<dbReference type="Pfam" id="PF00270">
    <property type="entry name" value="DEAD"/>
    <property type="match status" value="1"/>
</dbReference>